<accession>A0A2H5PYM5</accession>
<dbReference type="EMBL" id="BDQV01000161">
    <property type="protein sequence ID" value="GAY57454.1"/>
    <property type="molecule type" value="Genomic_DNA"/>
</dbReference>
<dbReference type="GO" id="GO:0006397">
    <property type="term" value="P:mRNA processing"/>
    <property type="evidence" value="ECO:0007669"/>
    <property type="project" value="UniProtKB-KW"/>
</dbReference>
<dbReference type="PANTHER" id="PTHR23003">
    <property type="entry name" value="RNA RECOGNITION MOTIF RRM DOMAIN CONTAINING PROTEIN"/>
    <property type="match status" value="1"/>
</dbReference>
<sequence length="196" mass="22166">MTGIVDYTSYDDMKYAIRKLDRSEFRNAFSRSYVRVREYDSRRSYSRSPSRSPYYSRSRSRSPYYSRSRSPSRSWSYSPRSRSFSPRGKYSCRSPSLSPARSASQYSPSGSPPRSFSSKDLTAKYMILIPGSSSASEWYIETFSKKFLLLRSGRGGLKKGLIDPGLGPVLHCHLLVAQGDAVEAGAGAYLDPFHLR</sequence>
<name>A0A2H5PYM5_CITUN</name>
<dbReference type="GO" id="GO:0005634">
    <property type="term" value="C:nucleus"/>
    <property type="evidence" value="ECO:0007669"/>
    <property type="project" value="UniProtKB-SubCell"/>
</dbReference>
<feature type="region of interest" description="Disordered" evidence="6">
    <location>
        <begin position="40"/>
        <end position="116"/>
    </location>
</feature>
<keyword evidence="5" id="KW-0539">Nucleus</keyword>
<feature type="compositionally biased region" description="Low complexity" evidence="6">
    <location>
        <begin position="46"/>
        <end position="116"/>
    </location>
</feature>
<organism evidence="7 8">
    <name type="scientific">Citrus unshiu</name>
    <name type="common">Satsuma mandarin</name>
    <name type="synonym">Citrus nobilis var. unshiu</name>
    <dbReference type="NCBI Taxonomy" id="55188"/>
    <lineage>
        <taxon>Eukaryota</taxon>
        <taxon>Viridiplantae</taxon>
        <taxon>Streptophyta</taxon>
        <taxon>Embryophyta</taxon>
        <taxon>Tracheophyta</taxon>
        <taxon>Spermatophyta</taxon>
        <taxon>Magnoliopsida</taxon>
        <taxon>eudicotyledons</taxon>
        <taxon>Gunneridae</taxon>
        <taxon>Pentapetalae</taxon>
        <taxon>rosids</taxon>
        <taxon>malvids</taxon>
        <taxon>Sapindales</taxon>
        <taxon>Rutaceae</taxon>
        <taxon>Aurantioideae</taxon>
        <taxon>Citrus</taxon>
    </lineage>
</organism>
<evidence type="ECO:0000256" key="6">
    <source>
        <dbReference type="SAM" id="MobiDB-lite"/>
    </source>
</evidence>
<evidence type="ECO:0008006" key="9">
    <source>
        <dbReference type="Google" id="ProtNLM"/>
    </source>
</evidence>
<dbReference type="GO" id="GO:0003729">
    <property type="term" value="F:mRNA binding"/>
    <property type="evidence" value="ECO:0007669"/>
    <property type="project" value="TreeGrafter"/>
</dbReference>
<evidence type="ECO:0000256" key="1">
    <source>
        <dbReference type="ARBA" id="ARBA00004123"/>
    </source>
</evidence>
<dbReference type="GO" id="GO:0005737">
    <property type="term" value="C:cytoplasm"/>
    <property type="evidence" value="ECO:0007669"/>
    <property type="project" value="TreeGrafter"/>
</dbReference>
<keyword evidence="3" id="KW-0677">Repeat</keyword>
<comment type="subcellular location">
    <subcellularLocation>
        <location evidence="1">Nucleus</location>
    </subcellularLocation>
</comment>
<dbReference type="InterPro" id="IPR050374">
    <property type="entry name" value="RRT5_SRSF_SR"/>
</dbReference>
<evidence type="ECO:0000313" key="7">
    <source>
        <dbReference type="EMBL" id="GAY57454.1"/>
    </source>
</evidence>
<dbReference type="SUPFAM" id="SSF54928">
    <property type="entry name" value="RNA-binding domain, RBD"/>
    <property type="match status" value="1"/>
</dbReference>
<comment type="caution">
    <text evidence="7">The sequence shown here is derived from an EMBL/GenBank/DDBJ whole genome shotgun (WGS) entry which is preliminary data.</text>
</comment>
<dbReference type="Proteomes" id="UP000236630">
    <property type="component" value="Unassembled WGS sequence"/>
</dbReference>
<proteinExistence type="predicted"/>
<evidence type="ECO:0000256" key="4">
    <source>
        <dbReference type="ARBA" id="ARBA00022884"/>
    </source>
</evidence>
<keyword evidence="4" id="KW-0694">RNA-binding</keyword>
<keyword evidence="2" id="KW-0507">mRNA processing</keyword>
<dbReference type="AlphaFoldDB" id="A0A2H5PYM5"/>
<evidence type="ECO:0000313" key="8">
    <source>
        <dbReference type="Proteomes" id="UP000236630"/>
    </source>
</evidence>
<reference evidence="7 8" key="1">
    <citation type="journal article" date="2017" name="Front. Genet.">
        <title>Draft sequencing of the heterozygous diploid genome of Satsuma (Citrus unshiu Marc.) using a hybrid assembly approach.</title>
        <authorList>
            <person name="Shimizu T."/>
            <person name="Tanizawa Y."/>
            <person name="Mochizuki T."/>
            <person name="Nagasaki H."/>
            <person name="Yoshioka T."/>
            <person name="Toyoda A."/>
            <person name="Fujiyama A."/>
            <person name="Kaminuma E."/>
            <person name="Nakamura Y."/>
        </authorList>
    </citation>
    <scope>NUCLEOTIDE SEQUENCE [LARGE SCALE GENOMIC DNA]</scope>
    <source>
        <strain evidence="8">cv. Miyagawa wase</strain>
    </source>
</reference>
<protein>
    <recommendedName>
        <fullName evidence="9">RRM domain-containing protein</fullName>
    </recommendedName>
</protein>
<dbReference type="PANTHER" id="PTHR23003:SF62">
    <property type="entry name" value="SERINE_ARGININE (SR)-TYPE SHUTTLING MRNA BINDING PROTEIN NPL3"/>
    <property type="match status" value="1"/>
</dbReference>
<keyword evidence="8" id="KW-1185">Reference proteome</keyword>
<dbReference type="InterPro" id="IPR012677">
    <property type="entry name" value="Nucleotide-bd_a/b_plait_sf"/>
</dbReference>
<dbReference type="InterPro" id="IPR035979">
    <property type="entry name" value="RBD_domain_sf"/>
</dbReference>
<dbReference type="Gene3D" id="3.30.70.330">
    <property type="match status" value="1"/>
</dbReference>
<evidence type="ECO:0000256" key="2">
    <source>
        <dbReference type="ARBA" id="ARBA00022664"/>
    </source>
</evidence>
<evidence type="ECO:0000256" key="3">
    <source>
        <dbReference type="ARBA" id="ARBA00022737"/>
    </source>
</evidence>
<gene>
    <name evidence="7" type="ORF">CUMW_179550</name>
</gene>
<evidence type="ECO:0000256" key="5">
    <source>
        <dbReference type="ARBA" id="ARBA00023242"/>
    </source>
</evidence>